<dbReference type="AlphaFoldDB" id="A0A1X9YYW2"/>
<organism evidence="2 3">
    <name type="scientific">Pontibacter actiniarum</name>
    <dbReference type="NCBI Taxonomy" id="323450"/>
    <lineage>
        <taxon>Bacteria</taxon>
        <taxon>Pseudomonadati</taxon>
        <taxon>Bacteroidota</taxon>
        <taxon>Cytophagia</taxon>
        <taxon>Cytophagales</taxon>
        <taxon>Hymenobacteraceae</taxon>
        <taxon>Pontibacter</taxon>
    </lineage>
</organism>
<name>A0A1X9YYW2_9BACT</name>
<dbReference type="Proteomes" id="UP000266292">
    <property type="component" value="Chromosome"/>
</dbReference>
<evidence type="ECO:0000313" key="2">
    <source>
        <dbReference type="EMBL" id="ARS37971.1"/>
    </source>
</evidence>
<protein>
    <submittedName>
        <fullName evidence="2">Uncharacterized protein</fullName>
    </submittedName>
</protein>
<gene>
    <name evidence="2" type="ORF">CA264_20040</name>
</gene>
<accession>A0A1X9YYW2</accession>
<sequence length="267" mass="30590">MLVLWLTLLPLLTQAQDTLVVAAYSHSIALSSATTISQDRNGNVYLLDERLNLLRLDPLGQPLDTYSPPARGRVSSIHAWNPMKILLFYEGSQQLVLLDRFLRPISTTDLLSINYNGTAKVAAPAADEGFWLFDETSQTLSKLNPNLRQVTVETPLNLLLDREQFDARQLREYQNLVYLLDYNSGIFVFDNLGNYKKRLPYTGLRHIGFRNNELYFVKEGRLHFLNLYTQQERVLELPSQKNYLTALVSADRLYLFTPTAVDVYLAE</sequence>
<keyword evidence="1" id="KW-0732">Signal</keyword>
<feature type="chain" id="PRO_5013208463" evidence="1">
    <location>
        <begin position="16"/>
        <end position="267"/>
    </location>
</feature>
<dbReference type="EMBL" id="CP021235">
    <property type="protein sequence ID" value="ARS37971.1"/>
    <property type="molecule type" value="Genomic_DNA"/>
</dbReference>
<feature type="signal peptide" evidence="1">
    <location>
        <begin position="1"/>
        <end position="15"/>
    </location>
</feature>
<dbReference type="KEGG" id="pact:CA264_20040"/>
<dbReference type="STRING" id="709015.GCA_000472485_04044"/>
<proteinExistence type="predicted"/>
<reference evidence="3" key="1">
    <citation type="submission" date="2017-05" db="EMBL/GenBank/DDBJ databases">
        <authorList>
            <person name="Ray J."/>
            <person name="Price M."/>
            <person name="Deutschbauer A."/>
        </authorList>
    </citation>
    <scope>NUCLEOTIDE SEQUENCE [LARGE SCALE GENOMIC DNA]</scope>
    <source>
        <strain evidence="3">DSM 19842</strain>
    </source>
</reference>
<keyword evidence="3" id="KW-1185">Reference proteome</keyword>
<evidence type="ECO:0000256" key="1">
    <source>
        <dbReference type="SAM" id="SignalP"/>
    </source>
</evidence>
<evidence type="ECO:0000313" key="3">
    <source>
        <dbReference type="Proteomes" id="UP000266292"/>
    </source>
</evidence>